<dbReference type="AlphaFoldDB" id="A0ABD1QZ90"/>
<accession>A0ABD1QZ90</accession>
<evidence type="ECO:0000313" key="1">
    <source>
        <dbReference type="EMBL" id="KAL2480626.1"/>
    </source>
</evidence>
<organism evidence="1 2">
    <name type="scientific">Abeliophyllum distichum</name>
    <dbReference type="NCBI Taxonomy" id="126358"/>
    <lineage>
        <taxon>Eukaryota</taxon>
        <taxon>Viridiplantae</taxon>
        <taxon>Streptophyta</taxon>
        <taxon>Embryophyta</taxon>
        <taxon>Tracheophyta</taxon>
        <taxon>Spermatophyta</taxon>
        <taxon>Magnoliopsida</taxon>
        <taxon>eudicotyledons</taxon>
        <taxon>Gunneridae</taxon>
        <taxon>Pentapetalae</taxon>
        <taxon>asterids</taxon>
        <taxon>lamiids</taxon>
        <taxon>Lamiales</taxon>
        <taxon>Oleaceae</taxon>
        <taxon>Forsythieae</taxon>
        <taxon>Abeliophyllum</taxon>
    </lineage>
</organism>
<dbReference type="Proteomes" id="UP001604336">
    <property type="component" value="Unassembled WGS sequence"/>
</dbReference>
<comment type="caution">
    <text evidence="1">The sequence shown here is derived from an EMBL/GenBank/DDBJ whole genome shotgun (WGS) entry which is preliminary data.</text>
</comment>
<gene>
    <name evidence="1" type="ORF">Adt_33592</name>
</gene>
<dbReference type="EMBL" id="JBFOLK010000010">
    <property type="protein sequence ID" value="KAL2480626.1"/>
    <property type="molecule type" value="Genomic_DNA"/>
</dbReference>
<proteinExistence type="predicted"/>
<protein>
    <submittedName>
        <fullName evidence="1">Uncharacterized protein</fullName>
    </submittedName>
</protein>
<evidence type="ECO:0000313" key="2">
    <source>
        <dbReference type="Proteomes" id="UP001604336"/>
    </source>
</evidence>
<name>A0ABD1QZ90_9LAMI</name>
<sequence length="108" mass="12690">MLDWTKDKIVKVRDTARKSTALPHHLRPKALAKQAYENFDLDFSLSRHIEKFLLLRRKVTSYRNRIGNAEAIDHIFRTFTPLGVQRGSIIKKEMLEENPNHIDVKTFC</sequence>
<reference evidence="2" key="1">
    <citation type="submission" date="2024-07" db="EMBL/GenBank/DDBJ databases">
        <title>Two chromosome-level genome assemblies of Korean endemic species Abeliophyllum distichum and Forsythia ovata (Oleaceae).</title>
        <authorList>
            <person name="Jang H."/>
        </authorList>
    </citation>
    <scope>NUCLEOTIDE SEQUENCE [LARGE SCALE GENOMIC DNA]</scope>
</reference>
<keyword evidence="2" id="KW-1185">Reference proteome</keyword>